<dbReference type="Pfam" id="PF00300">
    <property type="entry name" value="His_Phos_1"/>
    <property type="match status" value="1"/>
</dbReference>
<dbReference type="EMBL" id="CAUWAG010000013">
    <property type="protein sequence ID" value="CAJ2510027.1"/>
    <property type="molecule type" value="Genomic_DNA"/>
</dbReference>
<name>A0AAI8VS17_9PEZI</name>
<feature type="non-terminal residue" evidence="1">
    <location>
        <position position="184"/>
    </location>
</feature>
<dbReference type="InterPro" id="IPR029033">
    <property type="entry name" value="His_PPase_superfam"/>
</dbReference>
<gene>
    <name evidence="1" type="ORF">KHLLAP_LOCUS10495</name>
</gene>
<protein>
    <submittedName>
        <fullName evidence="1">Uu.00g059270.m01.CDS01</fullName>
    </submittedName>
</protein>
<evidence type="ECO:0000313" key="1">
    <source>
        <dbReference type="EMBL" id="CAJ2510027.1"/>
    </source>
</evidence>
<dbReference type="InterPro" id="IPR013078">
    <property type="entry name" value="His_Pase_superF_clade-1"/>
</dbReference>
<dbReference type="InterPro" id="IPR051710">
    <property type="entry name" value="Phosphatase_SH3-domain"/>
</dbReference>
<dbReference type="SUPFAM" id="SSF53254">
    <property type="entry name" value="Phosphoglycerate mutase-like"/>
    <property type="match status" value="1"/>
</dbReference>
<dbReference type="PANTHER" id="PTHR16469">
    <property type="entry name" value="UBIQUITIN-ASSOCIATED AND SH3 DOMAIN-CONTAINING BA-RELATED"/>
    <property type="match status" value="1"/>
</dbReference>
<evidence type="ECO:0000313" key="2">
    <source>
        <dbReference type="Proteomes" id="UP001295740"/>
    </source>
</evidence>
<comment type="caution">
    <text evidence="1">The sequence shown here is derived from an EMBL/GenBank/DDBJ whole genome shotgun (WGS) entry which is preliminary data.</text>
</comment>
<sequence length="184" mass="20175">MPFVTKSRPVQTLTATVKDGLEDRPFTIRAEKGLSEWYGLAHFEHPTSAPLSELRQFFPKLDANYVSGPPPPRNGETISQLHHRVAASIQAIITRSDQEGNKAVLVCSHAAVVITLGRVLTGQLPDDPTVEDFKAHTSGLSIYRRQRVDKQNDITATTDGATQGGWTCEANSDCSFLRCGEERG</sequence>
<dbReference type="Gene3D" id="3.40.50.1240">
    <property type="entry name" value="Phosphoglycerate mutase-like"/>
    <property type="match status" value="1"/>
</dbReference>
<keyword evidence="2" id="KW-1185">Reference proteome</keyword>
<dbReference type="Proteomes" id="UP001295740">
    <property type="component" value="Unassembled WGS sequence"/>
</dbReference>
<reference evidence="1" key="1">
    <citation type="submission" date="2023-10" db="EMBL/GenBank/DDBJ databases">
        <authorList>
            <person name="Hackl T."/>
        </authorList>
    </citation>
    <scope>NUCLEOTIDE SEQUENCE</scope>
</reference>
<organism evidence="1 2">
    <name type="scientific">Anthostomella pinea</name>
    <dbReference type="NCBI Taxonomy" id="933095"/>
    <lineage>
        <taxon>Eukaryota</taxon>
        <taxon>Fungi</taxon>
        <taxon>Dikarya</taxon>
        <taxon>Ascomycota</taxon>
        <taxon>Pezizomycotina</taxon>
        <taxon>Sordariomycetes</taxon>
        <taxon>Xylariomycetidae</taxon>
        <taxon>Xylariales</taxon>
        <taxon>Xylariaceae</taxon>
        <taxon>Anthostomella</taxon>
    </lineage>
</organism>
<proteinExistence type="predicted"/>
<accession>A0AAI8VS17</accession>
<dbReference type="PANTHER" id="PTHR16469:SF51">
    <property type="entry name" value="TRANSCRIPTION FACTOR TAU 55 KDA SUBUNIT"/>
    <property type="match status" value="1"/>
</dbReference>
<dbReference type="AlphaFoldDB" id="A0AAI8VS17"/>